<reference evidence="8 9" key="1">
    <citation type="submission" date="2024-01" db="EMBL/GenBank/DDBJ databases">
        <title>The genomes of 5 underutilized Papilionoideae crops provide insights into root nodulation and disease resistanc.</title>
        <authorList>
            <person name="Yuan L."/>
        </authorList>
    </citation>
    <scope>NUCLEOTIDE SEQUENCE [LARGE SCALE GENOMIC DNA]</scope>
    <source>
        <strain evidence="8">ZHUSHIDOU_FW_LH</strain>
        <tissue evidence="8">Leaf</tissue>
    </source>
</reference>
<evidence type="ECO:0000256" key="3">
    <source>
        <dbReference type="ARBA" id="ARBA00022490"/>
    </source>
</evidence>
<keyword evidence="4" id="KW-0493">Microtubule</keyword>
<evidence type="ECO:0000256" key="6">
    <source>
        <dbReference type="ARBA" id="ARBA00023212"/>
    </source>
</evidence>
<evidence type="ECO:0000256" key="1">
    <source>
        <dbReference type="ARBA" id="ARBA00004245"/>
    </source>
</evidence>
<evidence type="ECO:0000256" key="4">
    <source>
        <dbReference type="ARBA" id="ARBA00022701"/>
    </source>
</evidence>
<dbReference type="AlphaFoldDB" id="A0AAN9HR31"/>
<comment type="similarity">
    <text evidence="2">Belongs to the MAP70 family.</text>
</comment>
<dbReference type="InterPro" id="IPR009768">
    <property type="entry name" value="MAP70"/>
</dbReference>
<comment type="subcellular location">
    <subcellularLocation>
        <location evidence="1">Cytoplasm</location>
        <location evidence="1">Cytoskeleton</location>
    </subcellularLocation>
</comment>
<proteinExistence type="inferred from homology"/>
<evidence type="ECO:0000313" key="9">
    <source>
        <dbReference type="Proteomes" id="UP001372338"/>
    </source>
</evidence>
<dbReference type="EMBL" id="JAYWIO010000007">
    <property type="protein sequence ID" value="KAK7251136.1"/>
    <property type="molecule type" value="Genomic_DNA"/>
</dbReference>
<dbReference type="Pfam" id="PF07058">
    <property type="entry name" value="MAP70"/>
    <property type="match status" value="1"/>
</dbReference>
<comment type="caution">
    <text evidence="8">The sequence shown here is derived from an EMBL/GenBank/DDBJ whole genome shotgun (WGS) entry which is preliminary data.</text>
</comment>
<dbReference type="PANTHER" id="PTHR31246:SF5">
    <property type="entry name" value="MICROTUBULE-ASSOCIATED PROTEIN 70-5"/>
    <property type="match status" value="1"/>
</dbReference>
<keyword evidence="6" id="KW-0206">Cytoskeleton</keyword>
<keyword evidence="3" id="KW-0963">Cytoplasm</keyword>
<dbReference type="GO" id="GO:0007010">
    <property type="term" value="P:cytoskeleton organization"/>
    <property type="evidence" value="ECO:0007669"/>
    <property type="project" value="InterPro"/>
</dbReference>
<evidence type="ECO:0000256" key="2">
    <source>
        <dbReference type="ARBA" id="ARBA00008825"/>
    </source>
</evidence>
<gene>
    <name evidence="8" type="ORF">RIF29_34070</name>
</gene>
<dbReference type="GO" id="GO:0008017">
    <property type="term" value="F:microtubule binding"/>
    <property type="evidence" value="ECO:0007669"/>
    <property type="project" value="InterPro"/>
</dbReference>
<dbReference type="GO" id="GO:0005874">
    <property type="term" value="C:microtubule"/>
    <property type="evidence" value="ECO:0007669"/>
    <property type="project" value="UniProtKB-KW"/>
</dbReference>
<dbReference type="PANTHER" id="PTHR31246">
    <property type="entry name" value="MICROTUBULE-ASSOCIATED PROTEIN 70-2"/>
    <property type="match status" value="1"/>
</dbReference>
<evidence type="ECO:0000256" key="7">
    <source>
        <dbReference type="SAM" id="Coils"/>
    </source>
</evidence>
<protein>
    <submittedName>
        <fullName evidence="8">Uncharacterized protein</fullName>
    </submittedName>
</protein>
<feature type="coiled-coil region" evidence="7">
    <location>
        <begin position="20"/>
        <end position="134"/>
    </location>
</feature>
<keyword evidence="9" id="KW-1185">Reference proteome</keyword>
<accession>A0AAN9HR31</accession>
<evidence type="ECO:0000256" key="5">
    <source>
        <dbReference type="ARBA" id="ARBA00023054"/>
    </source>
</evidence>
<dbReference type="Proteomes" id="UP001372338">
    <property type="component" value="Unassembled WGS sequence"/>
</dbReference>
<name>A0AAN9HR31_CROPI</name>
<organism evidence="8 9">
    <name type="scientific">Crotalaria pallida</name>
    <name type="common">Smooth rattlebox</name>
    <name type="synonym">Crotalaria striata</name>
    <dbReference type="NCBI Taxonomy" id="3830"/>
    <lineage>
        <taxon>Eukaryota</taxon>
        <taxon>Viridiplantae</taxon>
        <taxon>Streptophyta</taxon>
        <taxon>Embryophyta</taxon>
        <taxon>Tracheophyta</taxon>
        <taxon>Spermatophyta</taxon>
        <taxon>Magnoliopsida</taxon>
        <taxon>eudicotyledons</taxon>
        <taxon>Gunneridae</taxon>
        <taxon>Pentapetalae</taxon>
        <taxon>rosids</taxon>
        <taxon>fabids</taxon>
        <taxon>Fabales</taxon>
        <taxon>Fabaceae</taxon>
        <taxon>Papilionoideae</taxon>
        <taxon>50 kb inversion clade</taxon>
        <taxon>genistoids sensu lato</taxon>
        <taxon>core genistoids</taxon>
        <taxon>Crotalarieae</taxon>
        <taxon>Crotalaria</taxon>
    </lineage>
</organism>
<keyword evidence="5 7" id="KW-0175">Coiled coil</keyword>
<sequence length="151" mass="17255">MLLNNNLLYCNLSAEFITPLQEDKKALERLAKSKESALLEAKSILRSALERALIIEEVQNQNFDLKRQIEICQEENKILEKTHRQKILEVEKLSQTIQELEEAILAGGATANAVRDYQRQVSQLQENKTLERELARVKVSANRIANVVANE</sequence>
<evidence type="ECO:0000313" key="8">
    <source>
        <dbReference type="EMBL" id="KAK7251136.1"/>
    </source>
</evidence>